<dbReference type="NCBIfam" id="NF033709">
    <property type="entry name" value="PorV_fam"/>
    <property type="match status" value="1"/>
</dbReference>
<accession>A0A9D7SY82</accession>
<protein>
    <submittedName>
        <fullName evidence="1">PorV/PorQ family protein</fullName>
    </submittedName>
</protein>
<proteinExistence type="predicted"/>
<dbReference type="EMBL" id="JADKGY010000029">
    <property type="protein sequence ID" value="MBK9984142.1"/>
    <property type="molecule type" value="Genomic_DNA"/>
</dbReference>
<reference evidence="1 2" key="1">
    <citation type="submission" date="2020-10" db="EMBL/GenBank/DDBJ databases">
        <title>Connecting structure to function with the recovery of over 1000 high-quality activated sludge metagenome-assembled genomes encoding full-length rRNA genes using long-read sequencing.</title>
        <authorList>
            <person name="Singleton C.M."/>
            <person name="Petriglieri F."/>
            <person name="Kristensen J.M."/>
            <person name="Kirkegaard R.H."/>
            <person name="Michaelsen T.Y."/>
            <person name="Andersen M.H."/>
            <person name="Karst S.M."/>
            <person name="Dueholm M.S."/>
            <person name="Nielsen P.H."/>
            <person name="Albertsen M."/>
        </authorList>
    </citation>
    <scope>NUCLEOTIDE SEQUENCE [LARGE SCALE GENOMIC DNA]</scope>
    <source>
        <strain evidence="1">Ribe_18-Q3-R11-54_MAXAC.273</strain>
    </source>
</reference>
<name>A0A9D7SY82_9BACT</name>
<dbReference type="AlphaFoldDB" id="A0A9D7SY82"/>
<dbReference type="Gene3D" id="2.40.160.60">
    <property type="entry name" value="Outer membrane protein transport protein (OMPP1/FadL/TodX)"/>
    <property type="match status" value="1"/>
</dbReference>
<evidence type="ECO:0000313" key="1">
    <source>
        <dbReference type="EMBL" id="MBK9984142.1"/>
    </source>
</evidence>
<dbReference type="Proteomes" id="UP000808337">
    <property type="component" value="Unassembled WGS sequence"/>
</dbReference>
<comment type="caution">
    <text evidence="1">The sequence shown here is derived from an EMBL/GenBank/DDBJ whole genome shotgun (WGS) entry which is preliminary data.</text>
</comment>
<gene>
    <name evidence="1" type="ORF">IPP15_17525</name>
</gene>
<evidence type="ECO:0000313" key="2">
    <source>
        <dbReference type="Proteomes" id="UP000808337"/>
    </source>
</evidence>
<sequence>MKQTFLLLILLISVLQYMAGQAKYSNEFLTLGVGARAHGMAGAVGASVSDLSAAYWNPAGMSSITSPAQFHAMHAEWFAGIAQYDQLSFGRRFSEKQNSYGAISLIRMGIDNIPNTLRLIGPDGSINYDRVTTFSAADYAAFISYAKKIGQKNWYAGGSVKIIHRSIGSFGKSWGFGADLGIQHRGDRFSFALMGRDLTTTFNSWTFSLSDEEKQVFTQTGNEIPVSTLEQTLPTFVVAGAYKINIGQKSGILLGLDLDVTTDGERNTIISSETFSINPHLGIEVDLNKRIYLRSGISNLQKVKDIADPQKTDWIYQPNVGIGLKLGRLHLDYAFTNIGDVTGSQLYSHIFGLILDFEDLKKKSEE</sequence>
<organism evidence="1 2">
    <name type="scientific">Candidatus Opimibacter skivensis</name>
    <dbReference type="NCBI Taxonomy" id="2982028"/>
    <lineage>
        <taxon>Bacteria</taxon>
        <taxon>Pseudomonadati</taxon>
        <taxon>Bacteroidota</taxon>
        <taxon>Saprospiria</taxon>
        <taxon>Saprospirales</taxon>
        <taxon>Saprospiraceae</taxon>
        <taxon>Candidatus Opimibacter</taxon>
    </lineage>
</organism>